<dbReference type="InterPro" id="IPR011990">
    <property type="entry name" value="TPR-like_helical_dom_sf"/>
</dbReference>
<dbReference type="AlphaFoldDB" id="A0A939IQZ5"/>
<organism evidence="1 2">
    <name type="scientific">Bowmanella dokdonensis</name>
    <dbReference type="NCBI Taxonomy" id="751969"/>
    <lineage>
        <taxon>Bacteria</taxon>
        <taxon>Pseudomonadati</taxon>
        <taxon>Pseudomonadota</taxon>
        <taxon>Gammaproteobacteria</taxon>
        <taxon>Alteromonadales</taxon>
        <taxon>Alteromonadaceae</taxon>
        <taxon>Bowmanella</taxon>
    </lineage>
</organism>
<protein>
    <submittedName>
        <fullName evidence="1">Helix-turn-helix domain-containing protein</fullName>
    </submittedName>
</protein>
<evidence type="ECO:0000313" key="2">
    <source>
        <dbReference type="Proteomes" id="UP000664654"/>
    </source>
</evidence>
<dbReference type="InterPro" id="IPR036390">
    <property type="entry name" value="WH_DNA-bd_sf"/>
</dbReference>
<name>A0A939IQZ5_9ALTE</name>
<dbReference type="SUPFAM" id="SSF46785">
    <property type="entry name" value="Winged helix' DNA-binding domain"/>
    <property type="match status" value="1"/>
</dbReference>
<keyword evidence="2" id="KW-1185">Reference proteome</keyword>
<dbReference type="EMBL" id="JAFKCV010000003">
    <property type="protein sequence ID" value="MBN7825107.1"/>
    <property type="molecule type" value="Genomic_DNA"/>
</dbReference>
<comment type="caution">
    <text evidence="1">The sequence shown here is derived from an EMBL/GenBank/DDBJ whole genome shotgun (WGS) entry which is preliminary data.</text>
</comment>
<proteinExistence type="predicted"/>
<reference evidence="1" key="1">
    <citation type="submission" date="2021-03" db="EMBL/GenBank/DDBJ databases">
        <title>novel species isolated from a fishpond in China.</title>
        <authorList>
            <person name="Lu H."/>
            <person name="Cai Z."/>
        </authorList>
    </citation>
    <scope>NUCLEOTIDE SEQUENCE</scope>
    <source>
        <strain evidence="1">JCM 30855</strain>
    </source>
</reference>
<dbReference type="Gene3D" id="1.10.10.10">
    <property type="entry name" value="Winged helix-like DNA-binding domain superfamily/Winged helix DNA-binding domain"/>
    <property type="match status" value="1"/>
</dbReference>
<gene>
    <name evidence="1" type="ORF">J0A66_07715</name>
</gene>
<dbReference type="RefSeq" id="WP_206573209.1">
    <property type="nucleotide sequence ID" value="NZ_JAFKCV010000003.1"/>
</dbReference>
<dbReference type="SUPFAM" id="SSF48452">
    <property type="entry name" value="TPR-like"/>
    <property type="match status" value="1"/>
</dbReference>
<accession>A0A939IQZ5</accession>
<dbReference type="InterPro" id="IPR036388">
    <property type="entry name" value="WH-like_DNA-bd_sf"/>
</dbReference>
<dbReference type="Proteomes" id="UP000664654">
    <property type="component" value="Unassembled WGS sequence"/>
</dbReference>
<evidence type="ECO:0000313" key="1">
    <source>
        <dbReference type="EMBL" id="MBN7825107.1"/>
    </source>
</evidence>
<sequence length="406" mass="44000">MDSLITSAAQSLALGDPLGALNRIALRNDAPALALRGIIMAQLGDLDRARSLLRTARKTFGTREVLARARCVVAEAETAFVSRDLSGSAKALQNAQAVLQQQGDKVNAAHARLLVIRRLLLLGKLNQAEQALNQQDPIRLPPALRTVHALAIAGIAMRRLQARRARLALNWAAEAARQAGTAGLIGEVEDSLKRLNGPAACLIQGDKSHLLSLDDIEALMSSSALVVDACRYTVHSRDSIIPLARRPVLFALIRALGEAWPADISREELVQRAFRQKMTDDSLRARLRVEIGRLRTELKGLARIRATYRGFVLAPSNEEEVLVLAHPTEQKHGEVLALLADGESWSSSALALALGTSQRSVQRVLESLDEAHKVQSVGRGRTRRWLATPIPGFTTTLLLPGSLPGN</sequence>